<sequence>MFATFLLKESGKRGTAILKSDSLTGPFHPHSDEIVTPKDWFSLDGTLYIDEGGMPWMVFCHEWIQVGDGEICAVRLSKDLKKSTGEPVTLFAASEAPWATSFQHKTRNTRKNYVTDGPYIYRAENGGELLLLWASFVDNIYAQGGISRSSTRKITGPWIHDEKPLFSSDGGHGMLFHDLHNQLYLTLHSPNKTPNERPVFIKMIDSNGGIRRQDDE</sequence>
<protein>
    <submittedName>
        <fullName evidence="4">Glycosyl hydrolase</fullName>
    </submittedName>
</protein>
<dbReference type="Pfam" id="PF04616">
    <property type="entry name" value="Glyco_hydro_43"/>
    <property type="match status" value="1"/>
</dbReference>
<dbReference type="CDD" id="cd08981">
    <property type="entry name" value="GH43_Bt1873-like"/>
    <property type="match status" value="1"/>
</dbReference>
<organism evidence="4 5">
    <name type="scientific">Gracilibacillus boraciitolerans JCM 21714</name>
    <dbReference type="NCBI Taxonomy" id="1298598"/>
    <lineage>
        <taxon>Bacteria</taxon>
        <taxon>Bacillati</taxon>
        <taxon>Bacillota</taxon>
        <taxon>Bacilli</taxon>
        <taxon>Bacillales</taxon>
        <taxon>Bacillaceae</taxon>
        <taxon>Gracilibacillus</taxon>
    </lineage>
</organism>
<keyword evidence="2 4" id="KW-0378">Hydrolase</keyword>
<dbReference type="SUPFAM" id="SSF75005">
    <property type="entry name" value="Arabinanase/levansucrase/invertase"/>
    <property type="match status" value="1"/>
</dbReference>
<keyword evidence="3" id="KW-0326">Glycosidase</keyword>
<keyword evidence="5" id="KW-1185">Reference proteome</keyword>
<dbReference type="InterPro" id="IPR006710">
    <property type="entry name" value="Glyco_hydro_43"/>
</dbReference>
<evidence type="ECO:0000256" key="3">
    <source>
        <dbReference type="ARBA" id="ARBA00023295"/>
    </source>
</evidence>
<evidence type="ECO:0000256" key="1">
    <source>
        <dbReference type="ARBA" id="ARBA00009865"/>
    </source>
</evidence>
<gene>
    <name evidence="4" type="ORF">JCM21714_2513</name>
</gene>
<dbReference type="RefSeq" id="WP_369403520.1">
    <property type="nucleotide sequence ID" value="NZ_BAVS01000012.1"/>
</dbReference>
<dbReference type="eggNOG" id="COG3507">
    <property type="taxonomic scope" value="Bacteria"/>
</dbReference>
<dbReference type="GO" id="GO:0005975">
    <property type="term" value="P:carbohydrate metabolic process"/>
    <property type="evidence" value="ECO:0007669"/>
    <property type="project" value="InterPro"/>
</dbReference>
<evidence type="ECO:0000313" key="4">
    <source>
        <dbReference type="EMBL" id="GAE93430.1"/>
    </source>
</evidence>
<evidence type="ECO:0000313" key="5">
    <source>
        <dbReference type="Proteomes" id="UP000019102"/>
    </source>
</evidence>
<dbReference type="InterPro" id="IPR023296">
    <property type="entry name" value="Glyco_hydro_beta-prop_sf"/>
</dbReference>
<reference evidence="4 5" key="1">
    <citation type="journal article" date="2014" name="Genome Announc.">
        <title>Draft Genome Sequence of the Boron-Tolerant and Moderately Halotolerant Bacterium Gracilibacillus boraciitolerans JCM 21714T.</title>
        <authorList>
            <person name="Ahmed I."/>
            <person name="Oshima K."/>
            <person name="Suda W."/>
            <person name="Kitamura K."/>
            <person name="Iida T."/>
            <person name="Ohmori Y."/>
            <person name="Fujiwara T."/>
            <person name="Hattori M."/>
            <person name="Ohkuma M."/>
        </authorList>
    </citation>
    <scope>NUCLEOTIDE SEQUENCE [LARGE SCALE GENOMIC DNA]</scope>
    <source>
        <strain evidence="4 5">JCM 21714</strain>
    </source>
</reference>
<comment type="caution">
    <text evidence="4">The sequence shown here is derived from an EMBL/GenBank/DDBJ whole genome shotgun (WGS) entry which is preliminary data.</text>
</comment>
<dbReference type="Proteomes" id="UP000019102">
    <property type="component" value="Unassembled WGS sequence"/>
</dbReference>
<dbReference type="STRING" id="1298598.JCM21714_2513"/>
<evidence type="ECO:0000256" key="2">
    <source>
        <dbReference type="ARBA" id="ARBA00022801"/>
    </source>
</evidence>
<proteinExistence type="inferred from homology"/>
<dbReference type="GO" id="GO:0004553">
    <property type="term" value="F:hydrolase activity, hydrolyzing O-glycosyl compounds"/>
    <property type="evidence" value="ECO:0007669"/>
    <property type="project" value="InterPro"/>
</dbReference>
<accession>W4VJ76</accession>
<dbReference type="EMBL" id="BAVS01000012">
    <property type="protein sequence ID" value="GAE93430.1"/>
    <property type="molecule type" value="Genomic_DNA"/>
</dbReference>
<dbReference type="Gene3D" id="2.115.10.20">
    <property type="entry name" value="Glycosyl hydrolase domain, family 43"/>
    <property type="match status" value="1"/>
</dbReference>
<dbReference type="AlphaFoldDB" id="W4VJ76"/>
<comment type="similarity">
    <text evidence="1">Belongs to the glycosyl hydrolase 43 family.</text>
</comment>
<name>W4VJ76_9BACI</name>